<proteinExistence type="predicted"/>
<gene>
    <name evidence="1" type="ORF">MTR67_001515</name>
</gene>
<reference evidence="1" key="1">
    <citation type="submission" date="2023-08" db="EMBL/GenBank/DDBJ databases">
        <title>A de novo genome assembly of Solanum verrucosum Schlechtendal, a Mexican diploid species geographically isolated from the other diploid A-genome species in potato relatives.</title>
        <authorList>
            <person name="Hosaka K."/>
        </authorList>
    </citation>
    <scope>NUCLEOTIDE SEQUENCE</scope>
    <source>
        <tissue evidence="1">Young leaves</tissue>
    </source>
</reference>
<dbReference type="AlphaFoldDB" id="A0AAF0PS05"/>
<evidence type="ECO:0000313" key="1">
    <source>
        <dbReference type="EMBL" id="WMV08130.1"/>
    </source>
</evidence>
<dbReference type="Proteomes" id="UP001234989">
    <property type="component" value="Chromosome 1"/>
</dbReference>
<sequence>MANMMTQLDFLSKHVMRVGLTSVNVVRIKSGQCPDDSMFEALYSEGVQYLGNHMGVPTPIVSDEVGTKVRAKVEMVVGKIGVVEIRVSHTNDRPCPKEPATPVGCRTDKMLTRIFNVEGSDNVLKGLKNVFSILSQTLICHSVSINYLDT</sequence>
<organism evidence="1 2">
    <name type="scientific">Solanum verrucosum</name>
    <dbReference type="NCBI Taxonomy" id="315347"/>
    <lineage>
        <taxon>Eukaryota</taxon>
        <taxon>Viridiplantae</taxon>
        <taxon>Streptophyta</taxon>
        <taxon>Embryophyta</taxon>
        <taxon>Tracheophyta</taxon>
        <taxon>Spermatophyta</taxon>
        <taxon>Magnoliopsida</taxon>
        <taxon>eudicotyledons</taxon>
        <taxon>Gunneridae</taxon>
        <taxon>Pentapetalae</taxon>
        <taxon>asterids</taxon>
        <taxon>lamiids</taxon>
        <taxon>Solanales</taxon>
        <taxon>Solanaceae</taxon>
        <taxon>Solanoideae</taxon>
        <taxon>Solaneae</taxon>
        <taxon>Solanum</taxon>
    </lineage>
</organism>
<accession>A0AAF0PS05</accession>
<keyword evidence="2" id="KW-1185">Reference proteome</keyword>
<protein>
    <submittedName>
        <fullName evidence="1">Uncharacterized protein</fullName>
    </submittedName>
</protein>
<name>A0AAF0PS05_SOLVR</name>
<dbReference type="EMBL" id="CP133612">
    <property type="protein sequence ID" value="WMV08130.1"/>
    <property type="molecule type" value="Genomic_DNA"/>
</dbReference>
<evidence type="ECO:0000313" key="2">
    <source>
        <dbReference type="Proteomes" id="UP001234989"/>
    </source>
</evidence>